<evidence type="ECO:0000313" key="3">
    <source>
        <dbReference type="Proteomes" id="UP000468638"/>
    </source>
</evidence>
<feature type="transmembrane region" description="Helical" evidence="1">
    <location>
        <begin position="6"/>
        <end position="29"/>
    </location>
</feature>
<evidence type="ECO:0000256" key="1">
    <source>
        <dbReference type="SAM" id="Phobius"/>
    </source>
</evidence>
<gene>
    <name evidence="2" type="ORF">GLW05_15415</name>
</gene>
<accession>A0A6I5A2L9</accession>
<dbReference type="EMBL" id="WMEQ01000013">
    <property type="protein sequence ID" value="MYL34972.1"/>
    <property type="molecule type" value="Genomic_DNA"/>
</dbReference>
<organism evidence="2 3">
    <name type="scientific">Pontibacillus yanchengensis</name>
    <dbReference type="NCBI Taxonomy" id="462910"/>
    <lineage>
        <taxon>Bacteria</taxon>
        <taxon>Bacillati</taxon>
        <taxon>Bacillota</taxon>
        <taxon>Bacilli</taxon>
        <taxon>Bacillales</taxon>
        <taxon>Bacillaceae</taxon>
        <taxon>Pontibacillus</taxon>
    </lineage>
</organism>
<dbReference type="Proteomes" id="UP000468638">
    <property type="component" value="Unassembled WGS sequence"/>
</dbReference>
<sequence>MEIKFLTAIISALVAVFIAVLNHFIVTPYKEAKERKRNRLKSLYAPLYGLINVRTYIIKEFIISKKKLMLGGVDTAEYYSKEYMETFILENSGYASNKLLNAWIEYVTQDIGDYEEERTKNLVITTVKEYNQLKKDLKYPYNQKELETGIPECIKEVRDFIN</sequence>
<keyword evidence="1" id="KW-0812">Transmembrane</keyword>
<reference evidence="2 3" key="1">
    <citation type="submission" date="2019-11" db="EMBL/GenBank/DDBJ databases">
        <title>Genome sequences of 17 halophilic strains isolated from different environments.</title>
        <authorList>
            <person name="Furrow R.E."/>
        </authorList>
    </citation>
    <scope>NUCLEOTIDE SEQUENCE [LARGE SCALE GENOMIC DNA]</scope>
    <source>
        <strain evidence="2 3">22514_16_FS</strain>
    </source>
</reference>
<dbReference type="OrthoDB" id="2970501at2"/>
<dbReference type="AlphaFoldDB" id="A0A6I5A2L9"/>
<evidence type="ECO:0000313" key="2">
    <source>
        <dbReference type="EMBL" id="MYL34972.1"/>
    </source>
</evidence>
<keyword evidence="1" id="KW-1133">Transmembrane helix</keyword>
<name>A0A6I5A2L9_9BACI</name>
<protein>
    <submittedName>
        <fullName evidence="2">Uncharacterized protein</fullName>
    </submittedName>
</protein>
<dbReference type="RefSeq" id="WP_160910004.1">
    <property type="nucleotide sequence ID" value="NZ_WMEQ01000013.1"/>
</dbReference>
<keyword evidence="1" id="KW-0472">Membrane</keyword>
<comment type="caution">
    <text evidence="2">The sequence shown here is derived from an EMBL/GenBank/DDBJ whole genome shotgun (WGS) entry which is preliminary data.</text>
</comment>
<proteinExistence type="predicted"/>